<dbReference type="OrthoDB" id="119374at2759"/>
<sequence>MWPKHKADCDKVVEASKMLKDSGKTVSGVPCLLEPDALLRLNARTLAVYQKHGVDEPPGRGSSMDVTKKLEFFLDVLREHDSSSPENKGLPLAEKLFLNRRFNNTYRHALTTVKPNEIDQLCGMMRIHHVGASNR</sequence>
<reference evidence="1" key="1">
    <citation type="submission" date="2021-02" db="EMBL/GenBank/DDBJ databases">
        <authorList>
            <person name="Palmer J.M."/>
        </authorList>
    </citation>
    <scope>NUCLEOTIDE SEQUENCE</scope>
    <source>
        <strain evidence="1">SCRP23</strain>
    </source>
</reference>
<dbReference type="Proteomes" id="UP000693981">
    <property type="component" value="Unassembled WGS sequence"/>
</dbReference>
<proteinExistence type="predicted"/>
<dbReference type="AlphaFoldDB" id="A0A8T1VE14"/>
<evidence type="ECO:0000313" key="2">
    <source>
        <dbReference type="Proteomes" id="UP000693981"/>
    </source>
</evidence>
<evidence type="ECO:0000313" key="1">
    <source>
        <dbReference type="EMBL" id="KAG7379321.1"/>
    </source>
</evidence>
<name>A0A8T1VE14_9STRA</name>
<organism evidence="1 2">
    <name type="scientific">Phytophthora boehmeriae</name>
    <dbReference type="NCBI Taxonomy" id="109152"/>
    <lineage>
        <taxon>Eukaryota</taxon>
        <taxon>Sar</taxon>
        <taxon>Stramenopiles</taxon>
        <taxon>Oomycota</taxon>
        <taxon>Peronosporomycetes</taxon>
        <taxon>Peronosporales</taxon>
        <taxon>Peronosporaceae</taxon>
        <taxon>Phytophthora</taxon>
    </lineage>
</organism>
<gene>
    <name evidence="1" type="ORF">PHYBOEH_012000</name>
</gene>
<dbReference type="EMBL" id="JAGDFL010000960">
    <property type="protein sequence ID" value="KAG7379321.1"/>
    <property type="molecule type" value="Genomic_DNA"/>
</dbReference>
<comment type="caution">
    <text evidence="1">The sequence shown here is derived from an EMBL/GenBank/DDBJ whole genome shotgun (WGS) entry which is preliminary data.</text>
</comment>
<protein>
    <submittedName>
        <fullName evidence="1">Uncharacterized protein</fullName>
    </submittedName>
</protein>
<accession>A0A8T1VE14</accession>
<keyword evidence="2" id="KW-1185">Reference proteome</keyword>